<protein>
    <submittedName>
        <fullName evidence="1">Uncharacterized protein</fullName>
    </submittedName>
</protein>
<gene>
    <name evidence="1" type="ORF">UFOVP1636_298</name>
</gene>
<reference evidence="1" key="1">
    <citation type="submission" date="2020-05" db="EMBL/GenBank/DDBJ databases">
        <authorList>
            <person name="Chiriac C."/>
            <person name="Salcher M."/>
            <person name="Ghai R."/>
            <person name="Kavagutti S V."/>
        </authorList>
    </citation>
    <scope>NUCLEOTIDE SEQUENCE</scope>
</reference>
<organism evidence="1">
    <name type="scientific">uncultured Caudovirales phage</name>
    <dbReference type="NCBI Taxonomy" id="2100421"/>
    <lineage>
        <taxon>Viruses</taxon>
        <taxon>Duplodnaviria</taxon>
        <taxon>Heunggongvirae</taxon>
        <taxon>Uroviricota</taxon>
        <taxon>Caudoviricetes</taxon>
        <taxon>Peduoviridae</taxon>
        <taxon>Maltschvirus</taxon>
        <taxon>Maltschvirus maltsch</taxon>
    </lineage>
</organism>
<accession>A0A6J5T3N5</accession>
<proteinExistence type="predicted"/>
<sequence>MAYVKKIRAGLVPNASVQTFVGDPGTIFYDPAVGSLFLSDGITPGGTSISSGGGGSILDFGEGFSLTAANKIVTNKLYSTNLTQPTQHYRLEVDTNGVVILPDQSIINGSYMRAIHGSYAGLAAGPDQAHNEESWMWVDGSGAYIATKYSTDQHQWVFNNDGTITFPTKTTLDFTRRDLVGPTLQMGNDPTVSDAVITGPAPNLVNPNAVRLIIQGQEGFGLPQAGGAEGGDVYIWAGHGGEGNDFSGNGGDVKLRGGIGGLDGGYIRLESGDANATNGTGGFLDLNAGNASNSSGTGGSVNIRAGSGLLTSGTVNINTNNKQWVFSPDGSLTLPGAFTYPNGALQQDTGAINCQGNASTVVFTATGVSVHTIRLLIQVEGTVGAAADMDTQACEMIIAKSFRANALAASVYGVVHTSVAPLATFTTNWNALTSRIEVLCTAPSANNVNVKIFATEITTSD</sequence>
<dbReference type="EMBL" id="LR797503">
    <property type="protein sequence ID" value="CAB4221424.1"/>
    <property type="molecule type" value="Genomic_DNA"/>
</dbReference>
<evidence type="ECO:0000313" key="1">
    <source>
        <dbReference type="EMBL" id="CAB4221424.1"/>
    </source>
</evidence>
<name>A0A6J5T3N5_9CAUD</name>